<comment type="caution">
    <text evidence="2">The sequence shown here is derived from an EMBL/GenBank/DDBJ whole genome shotgun (WGS) entry which is preliminary data.</text>
</comment>
<accession>X1KXW6</accession>
<dbReference type="PROSITE" id="PS51199">
    <property type="entry name" value="SF4_HELICASE"/>
    <property type="match status" value="1"/>
</dbReference>
<name>X1KXW6_9ZZZZ</name>
<dbReference type="EMBL" id="BARU01045617">
    <property type="protein sequence ID" value="GAH95004.1"/>
    <property type="molecule type" value="Genomic_DNA"/>
</dbReference>
<protein>
    <recommendedName>
        <fullName evidence="1">SF4 helicase domain-containing protein</fullName>
    </recommendedName>
</protein>
<dbReference type="InterPro" id="IPR007694">
    <property type="entry name" value="DNA_helicase_DnaB-like_C"/>
</dbReference>
<dbReference type="Gene3D" id="3.40.50.300">
    <property type="entry name" value="P-loop containing nucleotide triphosphate hydrolases"/>
    <property type="match status" value="1"/>
</dbReference>
<dbReference type="Pfam" id="PF03796">
    <property type="entry name" value="DnaB_C"/>
    <property type="match status" value="1"/>
</dbReference>
<dbReference type="SUPFAM" id="SSF52540">
    <property type="entry name" value="P-loop containing nucleoside triphosphate hydrolases"/>
    <property type="match status" value="1"/>
</dbReference>
<dbReference type="InterPro" id="IPR027417">
    <property type="entry name" value="P-loop_NTPase"/>
</dbReference>
<dbReference type="PANTHER" id="PTHR30153">
    <property type="entry name" value="REPLICATIVE DNA HELICASE DNAB"/>
    <property type="match status" value="1"/>
</dbReference>
<gene>
    <name evidence="2" type="ORF">S03H2_69144</name>
</gene>
<reference evidence="2" key="1">
    <citation type="journal article" date="2014" name="Front. Microbiol.">
        <title>High frequency of phylogenetically diverse reductive dehalogenase-homologous genes in deep subseafloor sedimentary metagenomes.</title>
        <authorList>
            <person name="Kawai M."/>
            <person name="Futagami T."/>
            <person name="Toyoda A."/>
            <person name="Takaki Y."/>
            <person name="Nishi S."/>
            <person name="Hori S."/>
            <person name="Arai W."/>
            <person name="Tsubouchi T."/>
            <person name="Morono Y."/>
            <person name="Uchiyama I."/>
            <person name="Ito T."/>
            <person name="Fujiyama A."/>
            <person name="Inagaki F."/>
            <person name="Takami H."/>
        </authorList>
    </citation>
    <scope>NUCLEOTIDE SEQUENCE</scope>
    <source>
        <strain evidence="2">Expedition CK06-06</strain>
    </source>
</reference>
<dbReference type="GO" id="GO:0006260">
    <property type="term" value="P:DNA replication"/>
    <property type="evidence" value="ECO:0007669"/>
    <property type="project" value="InterPro"/>
</dbReference>
<feature type="non-terminal residue" evidence="2">
    <location>
        <position position="1"/>
    </location>
</feature>
<evidence type="ECO:0000313" key="2">
    <source>
        <dbReference type="EMBL" id="GAH95004.1"/>
    </source>
</evidence>
<dbReference type="PANTHER" id="PTHR30153:SF2">
    <property type="entry name" value="REPLICATIVE DNA HELICASE"/>
    <property type="match status" value="1"/>
</dbReference>
<dbReference type="AlphaFoldDB" id="X1KXW6"/>
<organism evidence="2">
    <name type="scientific">marine sediment metagenome</name>
    <dbReference type="NCBI Taxonomy" id="412755"/>
    <lineage>
        <taxon>unclassified sequences</taxon>
        <taxon>metagenomes</taxon>
        <taxon>ecological metagenomes</taxon>
    </lineage>
</organism>
<dbReference type="GO" id="GO:0005829">
    <property type="term" value="C:cytosol"/>
    <property type="evidence" value="ECO:0007669"/>
    <property type="project" value="TreeGrafter"/>
</dbReference>
<feature type="domain" description="SF4 helicase" evidence="1">
    <location>
        <begin position="1"/>
        <end position="86"/>
    </location>
</feature>
<dbReference type="GO" id="GO:0003678">
    <property type="term" value="F:DNA helicase activity"/>
    <property type="evidence" value="ECO:0007669"/>
    <property type="project" value="InterPro"/>
</dbReference>
<dbReference type="GO" id="GO:0005524">
    <property type="term" value="F:ATP binding"/>
    <property type="evidence" value="ECO:0007669"/>
    <property type="project" value="InterPro"/>
</dbReference>
<proteinExistence type="predicted"/>
<evidence type="ECO:0000259" key="1">
    <source>
        <dbReference type="PROSITE" id="PS51199"/>
    </source>
</evidence>
<sequence>DISGIPTGYIDFDRITSGFQNSDLIVIASRPGMGKTSLVMGMAKHIATREKLPIAIFSLEMSKQQVALRLMSAESRINLQKLLIES</sequence>